<dbReference type="AlphaFoldDB" id="A0A8E2F8M7"/>
<dbReference type="Proteomes" id="UP000250140">
    <property type="component" value="Unassembled WGS sequence"/>
</dbReference>
<dbReference type="SUPFAM" id="SSF51556">
    <property type="entry name" value="Metallo-dependent hydrolases"/>
    <property type="match status" value="1"/>
</dbReference>
<organism evidence="1 2">
    <name type="scientific">Glonium stellatum</name>
    <dbReference type="NCBI Taxonomy" id="574774"/>
    <lineage>
        <taxon>Eukaryota</taxon>
        <taxon>Fungi</taxon>
        <taxon>Dikarya</taxon>
        <taxon>Ascomycota</taxon>
        <taxon>Pezizomycotina</taxon>
        <taxon>Dothideomycetes</taxon>
        <taxon>Pleosporomycetidae</taxon>
        <taxon>Gloniales</taxon>
        <taxon>Gloniaceae</taxon>
        <taxon>Glonium</taxon>
    </lineage>
</organism>
<dbReference type="InterPro" id="IPR011059">
    <property type="entry name" value="Metal-dep_hydrolase_composite"/>
</dbReference>
<name>A0A8E2F8M7_9PEZI</name>
<dbReference type="InterPro" id="IPR051781">
    <property type="entry name" value="Metallo-dep_Hydrolase"/>
</dbReference>
<accession>A0A8E2F8M7</accession>
<sequence length="181" mass="19123">MDGVAHLFIDRLHDSKLVSAIATSGAFATPCLVLNASIIGRTDAFLAADERVSSKSSKEWHDTLRSSFNAYPQGSFEDLLATVRALHKAGVGILVGIGASIPQPQLGGLTYSASVHHKLQMLVAAKLTPIEALLAATAPLAQIFRLSDRGRIVPSAGANLLLVNGNPMTNITDALSIRSIW</sequence>
<evidence type="ECO:0000313" key="1">
    <source>
        <dbReference type="EMBL" id="OCL12592.1"/>
    </source>
</evidence>
<dbReference type="EMBL" id="KV748858">
    <property type="protein sequence ID" value="OCL12592.1"/>
    <property type="molecule type" value="Genomic_DNA"/>
</dbReference>
<dbReference type="PANTHER" id="PTHR43135">
    <property type="entry name" value="ALPHA-D-RIBOSE 1-METHYLPHOSPHONATE 5-TRIPHOSPHATE DIPHOSPHATASE"/>
    <property type="match status" value="1"/>
</dbReference>
<dbReference type="InterPro" id="IPR032466">
    <property type="entry name" value="Metal_Hydrolase"/>
</dbReference>
<gene>
    <name evidence="1" type="ORF">AOQ84DRAFT_311977</name>
</gene>
<proteinExistence type="predicted"/>
<reference evidence="1 2" key="1">
    <citation type="journal article" date="2016" name="Nat. Commun.">
        <title>Ectomycorrhizal ecology is imprinted in the genome of the dominant symbiotic fungus Cenococcum geophilum.</title>
        <authorList>
            <consortium name="DOE Joint Genome Institute"/>
            <person name="Peter M."/>
            <person name="Kohler A."/>
            <person name="Ohm R.A."/>
            <person name="Kuo A."/>
            <person name="Krutzmann J."/>
            <person name="Morin E."/>
            <person name="Arend M."/>
            <person name="Barry K.W."/>
            <person name="Binder M."/>
            <person name="Choi C."/>
            <person name="Clum A."/>
            <person name="Copeland A."/>
            <person name="Grisel N."/>
            <person name="Haridas S."/>
            <person name="Kipfer T."/>
            <person name="LaButti K."/>
            <person name="Lindquist E."/>
            <person name="Lipzen A."/>
            <person name="Maire R."/>
            <person name="Meier B."/>
            <person name="Mihaltcheva S."/>
            <person name="Molinier V."/>
            <person name="Murat C."/>
            <person name="Poggeler S."/>
            <person name="Quandt C.A."/>
            <person name="Sperisen C."/>
            <person name="Tritt A."/>
            <person name="Tisserant E."/>
            <person name="Crous P.W."/>
            <person name="Henrissat B."/>
            <person name="Nehls U."/>
            <person name="Egli S."/>
            <person name="Spatafora J.W."/>
            <person name="Grigoriev I.V."/>
            <person name="Martin F.M."/>
        </authorList>
    </citation>
    <scope>NUCLEOTIDE SEQUENCE [LARGE SCALE GENOMIC DNA]</scope>
    <source>
        <strain evidence="1 2">CBS 207.34</strain>
    </source>
</reference>
<protein>
    <recommendedName>
        <fullName evidence="3">Amidohydrolase-related domain-containing protein</fullName>
    </recommendedName>
</protein>
<evidence type="ECO:0008006" key="3">
    <source>
        <dbReference type="Google" id="ProtNLM"/>
    </source>
</evidence>
<keyword evidence="2" id="KW-1185">Reference proteome</keyword>
<dbReference type="PANTHER" id="PTHR43135:SF3">
    <property type="entry name" value="ALPHA-D-RIBOSE 1-METHYLPHOSPHONATE 5-TRIPHOSPHATE DIPHOSPHATASE"/>
    <property type="match status" value="1"/>
</dbReference>
<dbReference type="Gene3D" id="2.30.40.10">
    <property type="entry name" value="Urease, subunit C, domain 1"/>
    <property type="match status" value="1"/>
</dbReference>
<dbReference type="OrthoDB" id="194468at2759"/>
<dbReference type="GO" id="GO:0016810">
    <property type="term" value="F:hydrolase activity, acting on carbon-nitrogen (but not peptide) bonds"/>
    <property type="evidence" value="ECO:0007669"/>
    <property type="project" value="InterPro"/>
</dbReference>
<dbReference type="Gene3D" id="3.20.20.140">
    <property type="entry name" value="Metal-dependent hydrolases"/>
    <property type="match status" value="1"/>
</dbReference>
<feature type="non-terminal residue" evidence="1">
    <location>
        <position position="181"/>
    </location>
</feature>
<evidence type="ECO:0000313" key="2">
    <source>
        <dbReference type="Proteomes" id="UP000250140"/>
    </source>
</evidence>